<dbReference type="OrthoDB" id="9815652at2"/>
<dbReference type="SUPFAM" id="SSF116734">
    <property type="entry name" value="DNA methylase specificity domain"/>
    <property type="match status" value="1"/>
</dbReference>
<keyword evidence="3" id="KW-0238">DNA-binding</keyword>
<sequence length="231" mass="25894">MGYGTSTSWLLNGRQRGANPVHKSILFHNKSIGNGVFIPRNKIFVSEEKAEELDSFGVTGGDIIISRSGTVGEICCVPEGRGLSLISTNLMRLSLDQRVVNSRFFVYLFQGGGTVKEQVKELCKGSTRDFLNQNILKSIKFPLPSFEEQEEIVQEIESRLSICDQLESTIIENLQKAEALRQSILKQAFEGKLVPQDPNDEPAEKLLERIKAERQEKRSPQTSKQLKIKGI</sequence>
<evidence type="ECO:0000313" key="7">
    <source>
        <dbReference type="EMBL" id="PSB14794.1"/>
    </source>
</evidence>
<organism evidence="7 8">
    <name type="scientific">Phormidesmis priestleyi ULC007</name>
    <dbReference type="NCBI Taxonomy" id="1920490"/>
    <lineage>
        <taxon>Bacteria</taxon>
        <taxon>Bacillati</taxon>
        <taxon>Cyanobacteriota</taxon>
        <taxon>Cyanophyceae</taxon>
        <taxon>Leptolyngbyales</taxon>
        <taxon>Leptolyngbyaceae</taxon>
        <taxon>Phormidesmis</taxon>
    </lineage>
</organism>
<name>A0A2T1D315_9CYAN</name>
<evidence type="ECO:0000256" key="4">
    <source>
        <dbReference type="ARBA" id="ARBA00038652"/>
    </source>
</evidence>
<keyword evidence="8" id="KW-1185">Reference proteome</keyword>
<comment type="caution">
    <text evidence="7">The sequence shown here is derived from an EMBL/GenBank/DDBJ whole genome shotgun (WGS) entry which is preliminary data.</text>
</comment>
<feature type="region of interest" description="Disordered" evidence="5">
    <location>
        <begin position="211"/>
        <end position="231"/>
    </location>
</feature>
<dbReference type="InterPro" id="IPR044946">
    <property type="entry name" value="Restrct_endonuc_typeI_TRD_sf"/>
</dbReference>
<protein>
    <submittedName>
        <fullName evidence="7">Restriction endonuclease subunit S</fullName>
    </submittedName>
</protein>
<evidence type="ECO:0000256" key="5">
    <source>
        <dbReference type="SAM" id="MobiDB-lite"/>
    </source>
</evidence>
<keyword evidence="7" id="KW-0378">Hydrolase</keyword>
<feature type="domain" description="Type I restriction modification DNA specificity" evidence="6">
    <location>
        <begin position="44"/>
        <end position="175"/>
    </location>
</feature>
<accession>A0A2T1D315</accession>
<dbReference type="PANTHER" id="PTHR43140:SF1">
    <property type="entry name" value="TYPE I RESTRICTION ENZYME ECOKI SPECIFICITY SUBUNIT"/>
    <property type="match status" value="1"/>
</dbReference>
<evidence type="ECO:0000256" key="3">
    <source>
        <dbReference type="ARBA" id="ARBA00023125"/>
    </source>
</evidence>
<evidence type="ECO:0000259" key="6">
    <source>
        <dbReference type="Pfam" id="PF01420"/>
    </source>
</evidence>
<dbReference type="GO" id="GO:0004519">
    <property type="term" value="F:endonuclease activity"/>
    <property type="evidence" value="ECO:0007669"/>
    <property type="project" value="UniProtKB-KW"/>
</dbReference>
<dbReference type="Proteomes" id="UP000238634">
    <property type="component" value="Unassembled WGS sequence"/>
</dbReference>
<keyword evidence="2" id="KW-0680">Restriction system</keyword>
<dbReference type="GO" id="GO:0003677">
    <property type="term" value="F:DNA binding"/>
    <property type="evidence" value="ECO:0007669"/>
    <property type="project" value="UniProtKB-KW"/>
</dbReference>
<dbReference type="InterPro" id="IPR000055">
    <property type="entry name" value="Restrct_endonuc_typeI_TRD"/>
</dbReference>
<proteinExistence type="inferred from homology"/>
<dbReference type="AlphaFoldDB" id="A0A2T1D315"/>
<comment type="similarity">
    <text evidence="1">Belongs to the type-I restriction system S methylase family.</text>
</comment>
<dbReference type="PANTHER" id="PTHR43140">
    <property type="entry name" value="TYPE-1 RESTRICTION ENZYME ECOKI SPECIFICITY PROTEIN"/>
    <property type="match status" value="1"/>
</dbReference>
<comment type="subunit">
    <text evidence="4">The methyltransferase is composed of M and S polypeptides.</text>
</comment>
<evidence type="ECO:0000256" key="2">
    <source>
        <dbReference type="ARBA" id="ARBA00022747"/>
    </source>
</evidence>
<dbReference type="STRING" id="1920490.GCA_001895925_03360"/>
<dbReference type="RefSeq" id="WP_083583266.1">
    <property type="nucleotide sequence ID" value="NZ_PVWG01000077.1"/>
</dbReference>
<reference evidence="7 8" key="1">
    <citation type="submission" date="2018-02" db="EMBL/GenBank/DDBJ databases">
        <authorList>
            <person name="Cohen D.B."/>
            <person name="Kent A.D."/>
        </authorList>
    </citation>
    <scope>NUCLEOTIDE SEQUENCE [LARGE SCALE GENOMIC DNA]</scope>
    <source>
        <strain evidence="7 8">ULC007</strain>
    </source>
</reference>
<dbReference type="Pfam" id="PF01420">
    <property type="entry name" value="Methylase_S"/>
    <property type="match status" value="1"/>
</dbReference>
<dbReference type="EMBL" id="PVWG01000077">
    <property type="protein sequence ID" value="PSB14794.1"/>
    <property type="molecule type" value="Genomic_DNA"/>
</dbReference>
<evidence type="ECO:0000256" key="1">
    <source>
        <dbReference type="ARBA" id="ARBA00010923"/>
    </source>
</evidence>
<keyword evidence="7" id="KW-0540">Nuclease</keyword>
<keyword evidence="7" id="KW-0255">Endonuclease</keyword>
<dbReference type="InterPro" id="IPR051212">
    <property type="entry name" value="Type-I_RE_S_subunit"/>
</dbReference>
<dbReference type="Gene3D" id="3.90.220.20">
    <property type="entry name" value="DNA methylase specificity domains"/>
    <property type="match status" value="1"/>
</dbReference>
<gene>
    <name evidence="7" type="ORF">C7B65_25870</name>
</gene>
<reference evidence="7 8" key="2">
    <citation type="submission" date="2018-03" db="EMBL/GenBank/DDBJ databases">
        <title>The ancient ancestry and fast evolution of plastids.</title>
        <authorList>
            <person name="Moore K.R."/>
            <person name="Magnabosco C."/>
            <person name="Momper L."/>
            <person name="Gold D.A."/>
            <person name="Bosak T."/>
            <person name="Fournier G.P."/>
        </authorList>
    </citation>
    <scope>NUCLEOTIDE SEQUENCE [LARGE SCALE GENOMIC DNA]</scope>
    <source>
        <strain evidence="7 8">ULC007</strain>
    </source>
</reference>
<dbReference type="GO" id="GO:0009307">
    <property type="term" value="P:DNA restriction-modification system"/>
    <property type="evidence" value="ECO:0007669"/>
    <property type="project" value="UniProtKB-KW"/>
</dbReference>
<evidence type="ECO:0000313" key="8">
    <source>
        <dbReference type="Proteomes" id="UP000238634"/>
    </source>
</evidence>